<evidence type="ECO:0008006" key="4">
    <source>
        <dbReference type="Google" id="ProtNLM"/>
    </source>
</evidence>
<evidence type="ECO:0000313" key="2">
    <source>
        <dbReference type="EMBL" id="EIQ81333.1"/>
    </source>
</evidence>
<gene>
    <name evidence="2" type="ORF">SCAZ3_02875</name>
</gene>
<sequence>MNKGNRLMTKSLIVLREATARLLVVFLAFLVTCLIKGEPIRLHYMGLLMIFIPTFIFSLSKTRKKKCLNLGLAFVAVYGLGKLVEALTGQFYWSAVTSLRVLVEIIVAILFLIWLLLKQACPTKAAEQDTAVGSQSVFALLKKKNS</sequence>
<feature type="transmembrane region" description="Helical" evidence="1">
    <location>
        <begin position="43"/>
        <end position="60"/>
    </location>
</feature>
<feature type="transmembrane region" description="Helical" evidence="1">
    <location>
        <begin position="99"/>
        <end position="117"/>
    </location>
</feature>
<proteinExistence type="predicted"/>
<feature type="transmembrane region" description="Helical" evidence="1">
    <location>
        <begin position="72"/>
        <end position="93"/>
    </location>
</feature>
<keyword evidence="1" id="KW-0812">Transmembrane</keyword>
<evidence type="ECO:0000313" key="3">
    <source>
        <dbReference type="Proteomes" id="UP000004423"/>
    </source>
</evidence>
<dbReference type="Proteomes" id="UP000004423">
    <property type="component" value="Unassembled WGS sequence"/>
</dbReference>
<feature type="transmembrane region" description="Helical" evidence="1">
    <location>
        <begin position="20"/>
        <end position="37"/>
    </location>
</feature>
<dbReference type="GeneID" id="49627840"/>
<reference evidence="2 3" key="1">
    <citation type="journal article" date="2012" name="PLoS ONE">
        <title>Gene Repertoire Evolution of Streptococcus pyogenes Inferred from Phylogenomic Analysis with Streptococcus canis and Streptococcus dysgalactiae.</title>
        <authorList>
            <person name="Lefebure T."/>
            <person name="Richards V.P."/>
            <person name="Lang P."/>
            <person name="Pavinski-Bitar P."/>
            <person name="Stanhope M.J."/>
        </authorList>
    </citation>
    <scope>NUCLEOTIDE SEQUENCE [LARGE SCALE GENOMIC DNA]</scope>
    <source>
        <strain evidence="2 3">FSL Z3-227</strain>
    </source>
</reference>
<keyword evidence="1" id="KW-0472">Membrane</keyword>
<protein>
    <recommendedName>
        <fullName evidence="4">Cell division protein FtsW</fullName>
    </recommendedName>
</protein>
<organism evidence="2 3">
    <name type="scientific">Streptococcus canis FSL Z3-227</name>
    <dbReference type="NCBI Taxonomy" id="482234"/>
    <lineage>
        <taxon>Bacteria</taxon>
        <taxon>Bacillati</taxon>
        <taxon>Bacillota</taxon>
        <taxon>Bacilli</taxon>
        <taxon>Lactobacillales</taxon>
        <taxon>Streptococcaceae</taxon>
        <taxon>Streptococcus</taxon>
    </lineage>
</organism>
<dbReference type="RefSeq" id="WP_003047139.1">
    <property type="nucleotide sequence ID" value="NZ_AIDX01000001.2"/>
</dbReference>
<dbReference type="EMBL" id="AIDX01000001">
    <property type="protein sequence ID" value="EIQ81333.1"/>
    <property type="molecule type" value="Genomic_DNA"/>
</dbReference>
<comment type="caution">
    <text evidence="2">The sequence shown here is derived from an EMBL/GenBank/DDBJ whole genome shotgun (WGS) entry which is preliminary data.</text>
</comment>
<dbReference type="AlphaFoldDB" id="A0AAV3FQS2"/>
<accession>A0AAV3FQS2</accession>
<name>A0AAV3FQS2_STRCB</name>
<keyword evidence="1" id="KW-1133">Transmembrane helix</keyword>
<evidence type="ECO:0000256" key="1">
    <source>
        <dbReference type="SAM" id="Phobius"/>
    </source>
</evidence>